<dbReference type="SUPFAM" id="SSF101386">
    <property type="entry name" value="all-alpha NTP pyrophosphatases"/>
    <property type="match status" value="1"/>
</dbReference>
<dbReference type="Proteomes" id="UP000431269">
    <property type="component" value="Chromosome"/>
</dbReference>
<dbReference type="RefSeq" id="WP_158765263.1">
    <property type="nucleotide sequence ID" value="NZ_CP047045.1"/>
</dbReference>
<dbReference type="KEGG" id="tsv:DSM104635_01132"/>
<evidence type="ECO:0000259" key="1">
    <source>
        <dbReference type="Pfam" id="PF04447"/>
    </source>
</evidence>
<protein>
    <recommendedName>
        <fullName evidence="1">dATP/dGTP diphosphohydrolase MazZ domain-containing protein</fullName>
    </recommendedName>
</protein>
<accession>A0A6I6MMZ5</accession>
<feature type="domain" description="dATP/dGTP diphosphohydrolase MazZ" evidence="1">
    <location>
        <begin position="10"/>
        <end position="88"/>
    </location>
</feature>
<dbReference type="InterPro" id="IPR007538">
    <property type="entry name" value="dATP/dGTP_dipphydrolase_MazZ"/>
</dbReference>
<evidence type="ECO:0000313" key="3">
    <source>
        <dbReference type="Proteomes" id="UP000431269"/>
    </source>
</evidence>
<sequence length="98" mass="10754">MARETSASIVQWGAETFGEVSDFAVLTQRARAEFEELDAAVRAGDCDEIGREAADVVILLHRLVGLIGKDLADEVDAKMNVNRNRQWRLSGDGVGQHE</sequence>
<organism evidence="2 3">
    <name type="scientific">Terricaulis silvestris</name>
    <dbReference type="NCBI Taxonomy" id="2686094"/>
    <lineage>
        <taxon>Bacteria</taxon>
        <taxon>Pseudomonadati</taxon>
        <taxon>Pseudomonadota</taxon>
        <taxon>Alphaproteobacteria</taxon>
        <taxon>Caulobacterales</taxon>
        <taxon>Caulobacteraceae</taxon>
        <taxon>Terricaulis</taxon>
    </lineage>
</organism>
<keyword evidence="3" id="KW-1185">Reference proteome</keyword>
<name>A0A6I6MMZ5_9CAUL</name>
<evidence type="ECO:0000313" key="2">
    <source>
        <dbReference type="EMBL" id="QGZ94314.1"/>
    </source>
</evidence>
<dbReference type="Pfam" id="PF04447">
    <property type="entry name" value="dATP-dGTP_PPHyd"/>
    <property type="match status" value="1"/>
</dbReference>
<gene>
    <name evidence="2" type="ORF">DSM104635_01132</name>
</gene>
<dbReference type="AlphaFoldDB" id="A0A6I6MMZ5"/>
<reference evidence="3" key="1">
    <citation type="submission" date="2019-12" db="EMBL/GenBank/DDBJ databases">
        <title>Complete genome of Terracaulis silvestris 0127_4.</title>
        <authorList>
            <person name="Vieira S."/>
            <person name="Riedel T."/>
            <person name="Sproer C."/>
            <person name="Pascual J."/>
            <person name="Boedeker C."/>
            <person name="Overmann J."/>
        </authorList>
    </citation>
    <scope>NUCLEOTIDE SEQUENCE [LARGE SCALE GENOMIC DNA]</scope>
    <source>
        <strain evidence="3">0127_4</strain>
    </source>
</reference>
<proteinExistence type="predicted"/>
<dbReference type="Gene3D" id="1.10.287.1080">
    <property type="entry name" value="MazG-like"/>
    <property type="match status" value="1"/>
</dbReference>
<dbReference type="EMBL" id="CP047045">
    <property type="protein sequence ID" value="QGZ94314.1"/>
    <property type="molecule type" value="Genomic_DNA"/>
</dbReference>